<dbReference type="Gene3D" id="3.30.9.10">
    <property type="entry name" value="D-Amino Acid Oxidase, subunit A, domain 2"/>
    <property type="match status" value="1"/>
</dbReference>
<accession>A0ABP8JEP7</accession>
<dbReference type="Gene3D" id="3.50.50.60">
    <property type="entry name" value="FAD/NAD(P)-binding domain"/>
    <property type="match status" value="1"/>
</dbReference>
<evidence type="ECO:0000259" key="2">
    <source>
        <dbReference type="Pfam" id="PF01266"/>
    </source>
</evidence>
<dbReference type="InterPro" id="IPR006076">
    <property type="entry name" value="FAD-dep_OxRdtase"/>
</dbReference>
<reference evidence="4" key="1">
    <citation type="journal article" date="2019" name="Int. J. Syst. Evol. Microbiol.">
        <title>The Global Catalogue of Microorganisms (GCM) 10K type strain sequencing project: providing services to taxonomists for standard genome sequencing and annotation.</title>
        <authorList>
            <consortium name="The Broad Institute Genomics Platform"/>
            <consortium name="The Broad Institute Genome Sequencing Center for Infectious Disease"/>
            <person name="Wu L."/>
            <person name="Ma J."/>
        </authorList>
    </citation>
    <scope>NUCLEOTIDE SEQUENCE [LARGE SCALE GENOMIC DNA]</scope>
    <source>
        <strain evidence="4">JCM 17924</strain>
    </source>
</reference>
<evidence type="ECO:0000313" key="4">
    <source>
        <dbReference type="Proteomes" id="UP001500454"/>
    </source>
</evidence>
<dbReference type="Proteomes" id="UP001500454">
    <property type="component" value="Unassembled WGS sequence"/>
</dbReference>
<gene>
    <name evidence="3" type="ORF">GCM10023186_37190</name>
</gene>
<evidence type="ECO:0000313" key="3">
    <source>
        <dbReference type="EMBL" id="GAA4389693.1"/>
    </source>
</evidence>
<feature type="domain" description="FAD dependent oxidoreductase" evidence="2">
    <location>
        <begin position="11"/>
        <end position="339"/>
    </location>
</feature>
<dbReference type="SUPFAM" id="SSF54373">
    <property type="entry name" value="FAD-linked reductases, C-terminal domain"/>
    <property type="match status" value="1"/>
</dbReference>
<organism evidence="3 4">
    <name type="scientific">Hymenobacter koreensis</name>
    <dbReference type="NCBI Taxonomy" id="1084523"/>
    <lineage>
        <taxon>Bacteria</taxon>
        <taxon>Pseudomonadati</taxon>
        <taxon>Bacteroidota</taxon>
        <taxon>Cytophagia</taxon>
        <taxon>Cytophagales</taxon>
        <taxon>Hymenobacteraceae</taxon>
        <taxon>Hymenobacter</taxon>
    </lineage>
</organism>
<sequence length="371" mass="40390">MQSATAPFETDYLIIGHGLAGATLAWELRRRGRTVLVLDTVQPDSASRVAAGLINPVAGKRFALSWRIDELLPAARAFYQTLEAEFGSTFFHELPILKLFSSVREQNDVLARSADNRWGNYVADPAQPLPAVPGLKQPFGGLELRHGGWVDTEALLNALTADGLQKGWLRSETFAPELLVAEAAGASYAGWVRARRVVFCEGAAAVRNPWFSWLPITPNQGEVLDVEAPALPTDYVLNRGAYVVPVGAGGRVRVGATYRWPPFALEPTPEARQELAERLRELTDVPFQVTGQRVGVRPAVRDRKPLLGVHPQLPTLAVFNGLGSKGVLLAPRMAQLLADVLENGQELWPEVNILRYHALYSAAPAAAHPAP</sequence>
<comment type="caution">
    <text evidence="3">The sequence shown here is derived from an EMBL/GenBank/DDBJ whole genome shotgun (WGS) entry which is preliminary data.</text>
</comment>
<proteinExistence type="predicted"/>
<dbReference type="SUPFAM" id="SSF51971">
    <property type="entry name" value="Nucleotide-binding domain"/>
    <property type="match status" value="1"/>
</dbReference>
<name>A0ABP8JEP7_9BACT</name>
<dbReference type="EMBL" id="BAABHA010000014">
    <property type="protein sequence ID" value="GAA4389693.1"/>
    <property type="molecule type" value="Genomic_DNA"/>
</dbReference>
<keyword evidence="1" id="KW-0560">Oxidoreductase</keyword>
<evidence type="ECO:0000256" key="1">
    <source>
        <dbReference type="ARBA" id="ARBA00023002"/>
    </source>
</evidence>
<dbReference type="PANTHER" id="PTHR13847">
    <property type="entry name" value="SARCOSINE DEHYDROGENASE-RELATED"/>
    <property type="match status" value="1"/>
</dbReference>
<dbReference type="RefSeq" id="WP_345226792.1">
    <property type="nucleotide sequence ID" value="NZ_BAABHA010000014.1"/>
</dbReference>
<dbReference type="PANTHER" id="PTHR13847:SF289">
    <property type="entry name" value="GLYCINE OXIDASE"/>
    <property type="match status" value="1"/>
</dbReference>
<keyword evidence="4" id="KW-1185">Reference proteome</keyword>
<dbReference type="InterPro" id="IPR036188">
    <property type="entry name" value="FAD/NAD-bd_sf"/>
</dbReference>
<dbReference type="Pfam" id="PF01266">
    <property type="entry name" value="DAO"/>
    <property type="match status" value="1"/>
</dbReference>
<protein>
    <submittedName>
        <fullName evidence="3">FAD-dependent oxidoreductase</fullName>
    </submittedName>
</protein>